<name>A0ABW3N9M1_9FLAO</name>
<dbReference type="PANTHER" id="PTHR30471:SF3">
    <property type="entry name" value="UPF0758 PROTEIN YEES-RELATED"/>
    <property type="match status" value="1"/>
</dbReference>
<dbReference type="PROSITE" id="PS01302">
    <property type="entry name" value="UPF0758"/>
    <property type="match status" value="1"/>
</dbReference>
<dbReference type="InterPro" id="IPR037518">
    <property type="entry name" value="MPN"/>
</dbReference>
<dbReference type="Proteomes" id="UP001597013">
    <property type="component" value="Unassembled WGS sequence"/>
</dbReference>
<keyword evidence="4" id="KW-0862">Zinc</keyword>
<keyword evidence="5" id="KW-0482">Metalloprotease</keyword>
<gene>
    <name evidence="7" type="ORF">ACFQ1Q_10570</name>
</gene>
<dbReference type="PROSITE" id="PS50249">
    <property type="entry name" value="MPN"/>
    <property type="match status" value="1"/>
</dbReference>
<evidence type="ECO:0000256" key="3">
    <source>
        <dbReference type="ARBA" id="ARBA00022801"/>
    </source>
</evidence>
<evidence type="ECO:0000313" key="7">
    <source>
        <dbReference type="EMBL" id="MFD1063689.1"/>
    </source>
</evidence>
<evidence type="ECO:0000256" key="2">
    <source>
        <dbReference type="ARBA" id="ARBA00022723"/>
    </source>
</evidence>
<comment type="caution">
    <text evidence="7">The sequence shown here is derived from an EMBL/GenBank/DDBJ whole genome shotgun (WGS) entry which is preliminary data.</text>
</comment>
<dbReference type="RefSeq" id="WP_386131021.1">
    <property type="nucleotide sequence ID" value="NZ_JBHTJL010000015.1"/>
</dbReference>
<evidence type="ECO:0000256" key="5">
    <source>
        <dbReference type="ARBA" id="ARBA00023049"/>
    </source>
</evidence>
<dbReference type="InterPro" id="IPR020891">
    <property type="entry name" value="UPF0758_CS"/>
</dbReference>
<evidence type="ECO:0000313" key="8">
    <source>
        <dbReference type="Proteomes" id="UP001597013"/>
    </source>
</evidence>
<dbReference type="InterPro" id="IPR025657">
    <property type="entry name" value="RadC_JAB"/>
</dbReference>
<feature type="domain" description="MPN" evidence="6">
    <location>
        <begin position="31"/>
        <end position="152"/>
    </location>
</feature>
<dbReference type="PANTHER" id="PTHR30471">
    <property type="entry name" value="DNA REPAIR PROTEIN RADC"/>
    <property type="match status" value="1"/>
</dbReference>
<reference evidence="8" key="1">
    <citation type="journal article" date="2019" name="Int. J. Syst. Evol. Microbiol.">
        <title>The Global Catalogue of Microorganisms (GCM) 10K type strain sequencing project: providing services to taxonomists for standard genome sequencing and annotation.</title>
        <authorList>
            <consortium name="The Broad Institute Genomics Platform"/>
            <consortium name="The Broad Institute Genome Sequencing Center for Infectious Disease"/>
            <person name="Wu L."/>
            <person name="Ma J."/>
        </authorList>
    </citation>
    <scope>NUCLEOTIDE SEQUENCE [LARGE SCALE GENOMIC DNA]</scope>
    <source>
        <strain evidence="8">CCUG 62215</strain>
    </source>
</reference>
<evidence type="ECO:0000259" key="6">
    <source>
        <dbReference type="PROSITE" id="PS50249"/>
    </source>
</evidence>
<keyword evidence="8" id="KW-1185">Reference proteome</keyword>
<protein>
    <submittedName>
        <fullName evidence="7">JAB domain-containing protein</fullName>
    </submittedName>
</protein>
<dbReference type="InterPro" id="IPR001405">
    <property type="entry name" value="UPF0758"/>
</dbReference>
<keyword evidence="1" id="KW-0645">Protease</keyword>
<evidence type="ECO:0000256" key="1">
    <source>
        <dbReference type="ARBA" id="ARBA00022670"/>
    </source>
</evidence>
<dbReference type="Pfam" id="PF04002">
    <property type="entry name" value="RadC"/>
    <property type="match status" value="1"/>
</dbReference>
<evidence type="ECO:0000256" key="4">
    <source>
        <dbReference type="ARBA" id="ARBA00022833"/>
    </source>
</evidence>
<proteinExistence type="predicted"/>
<keyword evidence="2" id="KW-0479">Metal-binding</keyword>
<accession>A0ABW3N9M1</accession>
<sequence length="152" mass="17385">MTNSLSELQLHEVEIHYKRPVLNDKLKIKSSENSVRLLRQFIDTKRIDYKEFFWVLLLNNNNQLLGISEIAMGTTNGVTVNIKEVFQLALLTNATSIIVAHNHPSGKLTASDSDKRITQKLKKASKLLDLTLLDHLIITSEDFMSYSDSKWE</sequence>
<dbReference type="EMBL" id="JBHTJL010000015">
    <property type="protein sequence ID" value="MFD1063689.1"/>
    <property type="molecule type" value="Genomic_DNA"/>
</dbReference>
<keyword evidence="3" id="KW-0378">Hydrolase</keyword>
<dbReference type="Gene3D" id="3.40.140.10">
    <property type="entry name" value="Cytidine Deaminase, domain 2"/>
    <property type="match status" value="1"/>
</dbReference>
<organism evidence="7 8">
    <name type="scientific">Winogradskyella litorisediminis</name>
    <dbReference type="NCBI Taxonomy" id="1156618"/>
    <lineage>
        <taxon>Bacteria</taxon>
        <taxon>Pseudomonadati</taxon>
        <taxon>Bacteroidota</taxon>
        <taxon>Flavobacteriia</taxon>
        <taxon>Flavobacteriales</taxon>
        <taxon>Flavobacteriaceae</taxon>
        <taxon>Winogradskyella</taxon>
    </lineage>
</organism>